<organism evidence="2">
    <name type="scientific">Callochiton steinenii</name>
    <dbReference type="NCBI Taxonomy" id="2719128"/>
    <lineage>
        <taxon>Eukaryota</taxon>
        <taxon>Metazoa</taxon>
        <taxon>Spiralia</taxon>
        <taxon>Lophotrochozoa</taxon>
        <taxon>Mollusca</taxon>
        <taxon>Polyplacophora</taxon>
        <taxon>Neoloricata</taxon>
        <taxon>Chitonida</taxon>
        <taxon>Chitonina</taxon>
        <taxon>Callochitonidae</taxon>
        <taxon>Callochiton</taxon>
    </lineage>
</organism>
<keyword evidence="1" id="KW-1133">Transmembrane helix</keyword>
<feature type="transmembrane region" description="Helical" evidence="1">
    <location>
        <begin position="134"/>
        <end position="156"/>
    </location>
</feature>
<keyword evidence="1" id="KW-0472">Membrane</keyword>
<sequence length="167" mass="19179">MMIIMLFSFLMSLMLVFPLMVQPLSVGGLVLIMSFVISAMVGFQINSWFGFVLFLIYIGGLLIMFIYVASLVPNMIFNNTFIIMGFVLFYLLFMFMFFNIEFLGGFMEMDSLMINNKSTLFNMLGITMFSKENINIIMGLGIILFLVLICVVKICYFSMGPLRSFKY</sequence>
<name>A0A6H1PGB0_9MOLL</name>
<keyword evidence="1" id="KW-0812">Transmembrane</keyword>
<feature type="transmembrane region" description="Helical" evidence="1">
    <location>
        <begin position="47"/>
        <end position="69"/>
    </location>
</feature>
<geneLocation type="mitochondrion" evidence="2"/>
<gene>
    <name evidence="2" type="primary">ND6</name>
</gene>
<evidence type="ECO:0000256" key="1">
    <source>
        <dbReference type="SAM" id="Phobius"/>
    </source>
</evidence>
<accession>A0A6H1PGB0</accession>
<proteinExistence type="predicted"/>
<dbReference type="AlphaFoldDB" id="A0A6H1PGB0"/>
<protein>
    <submittedName>
        <fullName evidence="2">NADH dehydrogenase subunit 6</fullName>
    </submittedName>
</protein>
<reference evidence="2" key="1">
    <citation type="journal article" date="2020" name="BMC Evol. Biol.">
        <title>A mitogenomic phylogeny of chitons (Mollusca: Polyplacophora).</title>
        <authorList>
            <person name="Irisarri I."/>
            <person name="Uribe J.E."/>
            <person name="Eernisse D.J."/>
            <person name="Zardoya R."/>
        </authorList>
    </citation>
    <scope>NUCLEOTIDE SEQUENCE</scope>
</reference>
<keyword evidence="2" id="KW-0496">Mitochondrion</keyword>
<dbReference type="EMBL" id="MN864061">
    <property type="protein sequence ID" value="QIZ12660.1"/>
    <property type="molecule type" value="Genomic_DNA"/>
</dbReference>
<feature type="transmembrane region" description="Helical" evidence="1">
    <location>
        <begin position="81"/>
        <end position="100"/>
    </location>
</feature>
<evidence type="ECO:0000313" key="2">
    <source>
        <dbReference type="EMBL" id="QIZ12660.1"/>
    </source>
</evidence>